<evidence type="ECO:0008006" key="5">
    <source>
        <dbReference type="Google" id="ProtNLM"/>
    </source>
</evidence>
<dbReference type="Proteomes" id="UP001568358">
    <property type="component" value="Unassembled WGS sequence"/>
</dbReference>
<feature type="compositionally biased region" description="Low complexity" evidence="1">
    <location>
        <begin position="222"/>
        <end position="235"/>
    </location>
</feature>
<dbReference type="EMBL" id="JBFSOO010000007">
    <property type="protein sequence ID" value="MEZ6853962.1"/>
    <property type="molecule type" value="Genomic_DNA"/>
</dbReference>
<protein>
    <recommendedName>
        <fullName evidence="5">Periplasmic heavy metal sensor</fullName>
    </recommendedName>
</protein>
<sequence length="248" mass="28676">MRVVKISILIFCAVVFFAPQAVLAEETSTQDYSVMQQGTTPQIQPISSAVASNQTNATPRYYTSPNGITKHYTPEMQMQQQGVPYNQMNFLHKASRCPMCAKIRAAQLTQEQRMQLMMTLYEFSIQNQPMFDELTRLKQKHAELKRISTTPPEVLATIEIKRENVRCALMKNLKKQRAILKRRFCLDITEREMLLHKLQEMKSGQPMQKSTKRMPKGYRSPQQSNSNYNQNYLLNAPMREGTSPVQTY</sequence>
<dbReference type="RefSeq" id="WP_027361805.1">
    <property type="nucleotide sequence ID" value="NZ_CP192217.1"/>
</dbReference>
<name>A0ABV4JVA9_9BACT</name>
<reference evidence="3 4" key="1">
    <citation type="submission" date="2024-07" db="EMBL/GenBank/DDBJ databases">
        <title>Active virus-host system and metabolic interactions in a Lokiarchaeon culture.</title>
        <authorList>
            <person name="Ponce Toledo R.I."/>
            <person name="Rodrigues Oliveira T."/>
            <person name="Schleper C."/>
        </authorList>
    </citation>
    <scope>NUCLEOTIDE SEQUENCE [LARGE SCALE GENOMIC DNA]</scope>
    <source>
        <strain evidence="3 4">B35</strain>
    </source>
</reference>
<keyword evidence="4" id="KW-1185">Reference proteome</keyword>
<keyword evidence="2" id="KW-0732">Signal</keyword>
<evidence type="ECO:0000256" key="1">
    <source>
        <dbReference type="SAM" id="MobiDB-lite"/>
    </source>
</evidence>
<proteinExistence type="predicted"/>
<comment type="caution">
    <text evidence="3">The sequence shown here is derived from an EMBL/GenBank/DDBJ whole genome shotgun (WGS) entry which is preliminary data.</text>
</comment>
<organism evidence="3 4">
    <name type="scientific">Halodesulfovibrio aestuarii</name>
    <dbReference type="NCBI Taxonomy" id="126333"/>
    <lineage>
        <taxon>Bacteria</taxon>
        <taxon>Pseudomonadati</taxon>
        <taxon>Thermodesulfobacteriota</taxon>
        <taxon>Desulfovibrionia</taxon>
        <taxon>Desulfovibrionales</taxon>
        <taxon>Desulfovibrionaceae</taxon>
        <taxon>Halodesulfovibrio</taxon>
    </lineage>
</organism>
<feature type="signal peptide" evidence="2">
    <location>
        <begin position="1"/>
        <end position="24"/>
    </location>
</feature>
<feature type="region of interest" description="Disordered" evidence="1">
    <location>
        <begin position="199"/>
        <end position="248"/>
    </location>
</feature>
<evidence type="ECO:0000256" key="2">
    <source>
        <dbReference type="SAM" id="SignalP"/>
    </source>
</evidence>
<evidence type="ECO:0000313" key="3">
    <source>
        <dbReference type="EMBL" id="MEZ6853962.1"/>
    </source>
</evidence>
<accession>A0ABV4JVA9</accession>
<feature type="chain" id="PRO_5046593788" description="Periplasmic heavy metal sensor" evidence="2">
    <location>
        <begin position="25"/>
        <end position="248"/>
    </location>
</feature>
<evidence type="ECO:0000313" key="4">
    <source>
        <dbReference type="Proteomes" id="UP001568358"/>
    </source>
</evidence>
<gene>
    <name evidence="3" type="ORF">AB2Z07_10540</name>
</gene>